<dbReference type="InterPro" id="IPR001576">
    <property type="entry name" value="Phosphoglycerate_kinase"/>
</dbReference>
<dbReference type="InterPro" id="IPR015824">
    <property type="entry name" value="Phosphoglycerate_kinase_N"/>
</dbReference>
<dbReference type="PANTHER" id="PTHR11406">
    <property type="entry name" value="PHOSPHOGLYCERATE KINASE"/>
    <property type="match status" value="1"/>
</dbReference>
<feature type="binding site" evidence="13">
    <location>
        <position position="41"/>
    </location>
    <ligand>
        <name>substrate</name>
    </ligand>
</feature>
<keyword evidence="8 13" id="KW-0808">Transferase</keyword>
<evidence type="ECO:0000256" key="5">
    <source>
        <dbReference type="ARBA" id="ARBA00013061"/>
    </source>
</evidence>
<dbReference type="GO" id="GO:0006096">
    <property type="term" value="P:glycolytic process"/>
    <property type="evidence" value="ECO:0007669"/>
    <property type="project" value="UniProtKB-UniRule"/>
</dbReference>
<keyword evidence="7 13" id="KW-0963">Cytoplasm</keyword>
<evidence type="ECO:0000256" key="3">
    <source>
        <dbReference type="ARBA" id="ARBA00008982"/>
    </source>
</evidence>
<dbReference type="PIRSF" id="PIRSF000724">
    <property type="entry name" value="Pgk"/>
    <property type="match status" value="1"/>
</dbReference>
<evidence type="ECO:0000256" key="13">
    <source>
        <dbReference type="HAMAP-Rule" id="MF_00145"/>
    </source>
</evidence>
<feature type="binding site" evidence="13 15">
    <location>
        <begin position="352"/>
        <end position="355"/>
    </location>
    <ligand>
        <name>ATP</name>
        <dbReference type="ChEBI" id="CHEBI:30616"/>
    </ligand>
</feature>
<evidence type="ECO:0000256" key="1">
    <source>
        <dbReference type="ARBA" id="ARBA00000642"/>
    </source>
</evidence>
<evidence type="ECO:0000256" key="14">
    <source>
        <dbReference type="PIRSR" id="PIRSR000724-1"/>
    </source>
</evidence>
<dbReference type="KEGG" id="taut:V4D30_03110"/>
<dbReference type="GO" id="GO:0043531">
    <property type="term" value="F:ADP binding"/>
    <property type="evidence" value="ECO:0007669"/>
    <property type="project" value="TreeGrafter"/>
</dbReference>
<dbReference type="GO" id="GO:0006094">
    <property type="term" value="P:gluconeogenesis"/>
    <property type="evidence" value="ECO:0007669"/>
    <property type="project" value="TreeGrafter"/>
</dbReference>
<evidence type="ECO:0000256" key="4">
    <source>
        <dbReference type="ARBA" id="ARBA00011245"/>
    </source>
</evidence>
<feature type="binding site" evidence="13 14">
    <location>
        <begin position="64"/>
        <end position="67"/>
    </location>
    <ligand>
        <name>substrate</name>
    </ligand>
</feature>
<evidence type="ECO:0000256" key="8">
    <source>
        <dbReference type="ARBA" id="ARBA00022679"/>
    </source>
</evidence>
<dbReference type="Gene3D" id="3.40.50.1260">
    <property type="entry name" value="Phosphoglycerate kinase, N-terminal domain"/>
    <property type="match status" value="2"/>
</dbReference>
<evidence type="ECO:0000256" key="10">
    <source>
        <dbReference type="ARBA" id="ARBA00022777"/>
    </source>
</evidence>
<feature type="binding site" evidence="14">
    <location>
        <position position="121"/>
    </location>
    <ligand>
        <name>(2R)-3-phosphoglycerate</name>
        <dbReference type="ChEBI" id="CHEBI:58272"/>
    </ligand>
</feature>
<evidence type="ECO:0000256" key="9">
    <source>
        <dbReference type="ARBA" id="ARBA00022741"/>
    </source>
</evidence>
<evidence type="ECO:0000256" key="16">
    <source>
        <dbReference type="RuleBase" id="RU000532"/>
    </source>
</evidence>
<dbReference type="FunFam" id="3.40.50.1260:FF:000006">
    <property type="entry name" value="Phosphoglycerate kinase"/>
    <property type="match status" value="1"/>
</dbReference>
<accession>A0AAU8H0B4</accession>
<evidence type="ECO:0000313" key="17">
    <source>
        <dbReference type="EMBL" id="XCH47272.1"/>
    </source>
</evidence>
<evidence type="ECO:0000256" key="7">
    <source>
        <dbReference type="ARBA" id="ARBA00022490"/>
    </source>
</evidence>
<comment type="catalytic activity">
    <reaction evidence="1 13 16">
        <text>(2R)-3-phosphoglycerate + ATP = (2R)-3-phospho-glyceroyl phosphate + ADP</text>
        <dbReference type="Rhea" id="RHEA:14801"/>
        <dbReference type="ChEBI" id="CHEBI:30616"/>
        <dbReference type="ChEBI" id="CHEBI:57604"/>
        <dbReference type="ChEBI" id="CHEBI:58272"/>
        <dbReference type="ChEBI" id="CHEBI:456216"/>
        <dbReference type="EC" id="2.7.2.3"/>
    </reaction>
</comment>
<dbReference type="FunFam" id="3.40.50.1260:FF:000031">
    <property type="entry name" value="Phosphoglycerate kinase 1"/>
    <property type="match status" value="1"/>
</dbReference>
<dbReference type="EC" id="2.7.2.3" evidence="5 13"/>
<feature type="binding site" evidence="14">
    <location>
        <position position="154"/>
    </location>
    <ligand>
        <name>(2R)-3-phosphoglycerate</name>
        <dbReference type="ChEBI" id="CHEBI:58272"/>
    </ligand>
</feature>
<comment type="caution">
    <text evidence="13">Lacks conserved residue(s) required for the propagation of feature annotation.</text>
</comment>
<dbReference type="HAMAP" id="MF_00145">
    <property type="entry name" value="Phosphoglyc_kinase"/>
    <property type="match status" value="1"/>
</dbReference>
<reference evidence="17" key="1">
    <citation type="submission" date="2024-01" db="EMBL/GenBank/DDBJ databases">
        <title>The first autotrophic representatives of the genus Thermodesulfovibrio.</title>
        <authorList>
            <person name="Maltseva A.I."/>
            <person name="Elcheninov A.G."/>
            <person name="Kublanov I.V."/>
            <person name="Lebedinsky A.V."/>
            <person name="Frolov E.N."/>
        </authorList>
    </citation>
    <scope>NUCLEOTIDE SEQUENCE</scope>
    <source>
        <strain evidence="17">3907-1M</strain>
    </source>
</reference>
<evidence type="ECO:0000256" key="11">
    <source>
        <dbReference type="ARBA" id="ARBA00022840"/>
    </source>
</evidence>
<comment type="pathway">
    <text evidence="2 13">Carbohydrate degradation; glycolysis; pyruvate from D-glyceraldehyde 3-phosphate: step 2/5.</text>
</comment>
<comment type="subcellular location">
    <subcellularLocation>
        <location evidence="13">Cytoplasm</location>
    </subcellularLocation>
</comment>
<evidence type="ECO:0000256" key="12">
    <source>
        <dbReference type="ARBA" id="ARBA00023152"/>
    </source>
</evidence>
<dbReference type="GO" id="GO:0005524">
    <property type="term" value="F:ATP binding"/>
    <property type="evidence" value="ECO:0007669"/>
    <property type="project" value="UniProtKB-KW"/>
</dbReference>
<evidence type="ECO:0000256" key="6">
    <source>
        <dbReference type="ARBA" id="ARBA00016471"/>
    </source>
</evidence>
<feature type="binding site" evidence="13 15">
    <location>
        <position position="204"/>
    </location>
    <ligand>
        <name>ATP</name>
        <dbReference type="ChEBI" id="CHEBI:30616"/>
    </ligand>
</feature>
<dbReference type="EMBL" id="CP144373">
    <property type="protein sequence ID" value="XCH47272.1"/>
    <property type="molecule type" value="Genomic_DNA"/>
</dbReference>
<dbReference type="AlphaFoldDB" id="A0AAU8H0B4"/>
<dbReference type="Pfam" id="PF00162">
    <property type="entry name" value="PGK"/>
    <property type="match status" value="1"/>
</dbReference>
<evidence type="ECO:0000256" key="2">
    <source>
        <dbReference type="ARBA" id="ARBA00004838"/>
    </source>
</evidence>
<feature type="binding site" evidence="13 15">
    <location>
        <position position="326"/>
    </location>
    <ligand>
        <name>ATP</name>
        <dbReference type="ChEBI" id="CHEBI:30616"/>
    </ligand>
</feature>
<comment type="similarity">
    <text evidence="3 13 16">Belongs to the phosphoglycerate kinase family.</text>
</comment>
<keyword evidence="12 13" id="KW-0324">Glycolysis</keyword>
<feature type="binding site" evidence="13">
    <location>
        <position position="121"/>
    </location>
    <ligand>
        <name>substrate</name>
    </ligand>
</feature>
<dbReference type="PRINTS" id="PR00477">
    <property type="entry name" value="PHGLYCKINASE"/>
</dbReference>
<name>A0AAU8H0B4_9BACT</name>
<sequence>MCKKPCLSNYSVYKLKGKKVFVRADLNDPINEKGELIGDMRIRATLPTIGYLVGAGAKVIVASHMGRPKNKETKYSLCNVKKYLSKNSPFRVHFVPSWGDEVKDILKLLRDGEVLLLQNLRFHPGEMSNDEEFAKFLASLADIYIFEAFGAAHRKHASIVSVPKFLPSMLGFLTEKEINTINRLIEQAKKPFLFILGGKKVSDKIKLFERLLEKAQTICIGGAMACTFFKAMGYEVGQSFYEKDAITTANAIMKKAEQNGCKIFLPEDVMVAKTISENTETRYVSRKDIPPDMHVVDIGPKTFETYKKEINSANTILWNGPMGIYEIPKFSWGSKSIAMAIAMSKGIKICGGGDTAEVLNSSNLISHFDHVSTGGGAFLKFLEGCQLPALEAISDIE</sequence>
<protein>
    <recommendedName>
        <fullName evidence="6 13">Phosphoglycerate kinase</fullName>
        <ecNumber evidence="5 13">2.7.2.3</ecNumber>
    </recommendedName>
</protein>
<dbReference type="PANTHER" id="PTHR11406:SF23">
    <property type="entry name" value="PHOSPHOGLYCERATE KINASE 1, CHLOROPLASTIC-RELATED"/>
    <property type="match status" value="1"/>
</dbReference>
<feature type="binding site" evidence="14">
    <location>
        <position position="41"/>
    </location>
    <ligand>
        <name>(2R)-3-phosphoglycerate</name>
        <dbReference type="ChEBI" id="CHEBI:58272"/>
    </ligand>
</feature>
<keyword evidence="11 13" id="KW-0067">ATP-binding</keyword>
<gene>
    <name evidence="13" type="primary">pgk</name>
    <name evidence="17" type="ORF">V4D30_03110</name>
</gene>
<evidence type="ECO:0000256" key="15">
    <source>
        <dbReference type="PIRSR" id="PIRSR000724-2"/>
    </source>
</evidence>
<comment type="subunit">
    <text evidence="4 13">Monomer.</text>
</comment>
<dbReference type="SUPFAM" id="SSF53748">
    <property type="entry name" value="Phosphoglycerate kinase"/>
    <property type="match status" value="1"/>
</dbReference>
<proteinExistence type="inferred from homology"/>
<keyword evidence="10 13" id="KW-0418">Kinase</keyword>
<keyword evidence="9 13" id="KW-0547">Nucleotide-binding</keyword>
<dbReference type="GO" id="GO:0004618">
    <property type="term" value="F:phosphoglycerate kinase activity"/>
    <property type="evidence" value="ECO:0007669"/>
    <property type="project" value="UniProtKB-UniRule"/>
</dbReference>
<dbReference type="RefSeq" id="WP_353684795.1">
    <property type="nucleotide sequence ID" value="NZ_CP144373.1"/>
</dbReference>
<feature type="binding site" evidence="13">
    <location>
        <position position="154"/>
    </location>
    <ligand>
        <name>substrate</name>
    </ligand>
</feature>
<organism evidence="17">
    <name type="scientific">Thermodesulfovibrio autotrophicus</name>
    <dbReference type="NCBI Taxonomy" id="3118333"/>
    <lineage>
        <taxon>Bacteria</taxon>
        <taxon>Pseudomonadati</taxon>
        <taxon>Nitrospirota</taxon>
        <taxon>Thermodesulfovibrionia</taxon>
        <taxon>Thermodesulfovibrionales</taxon>
        <taxon>Thermodesulfovibrionaceae</taxon>
        <taxon>Thermodesulfovibrio</taxon>
    </lineage>
</organism>
<dbReference type="InterPro" id="IPR036043">
    <property type="entry name" value="Phosphoglycerate_kinase_sf"/>
</dbReference>
<dbReference type="GO" id="GO:0005829">
    <property type="term" value="C:cytosol"/>
    <property type="evidence" value="ECO:0007669"/>
    <property type="project" value="TreeGrafter"/>
</dbReference>
<feature type="binding site" evidence="13 14">
    <location>
        <begin position="25"/>
        <end position="27"/>
    </location>
    <ligand>
        <name>substrate</name>
    </ligand>
</feature>